<keyword evidence="1" id="KW-1133">Transmembrane helix</keyword>
<reference evidence="2 3" key="1">
    <citation type="submission" date="2020-01" db="EMBL/GenBank/DDBJ databases">
        <authorList>
            <person name="Gupta K D."/>
        </authorList>
    </citation>
    <scope>NUCLEOTIDE SEQUENCE [LARGE SCALE GENOMIC DNA]</scope>
</reference>
<dbReference type="AlphaFoldDB" id="A0A8S0WPG8"/>
<gene>
    <name evidence="2" type="ORF">AAE3_LOCUS9707</name>
</gene>
<comment type="caution">
    <text evidence="2">The sequence shown here is derived from an EMBL/GenBank/DDBJ whole genome shotgun (WGS) entry which is preliminary data.</text>
</comment>
<organism evidence="2 3">
    <name type="scientific">Cyclocybe aegerita</name>
    <name type="common">Black poplar mushroom</name>
    <name type="synonym">Agrocybe aegerita</name>
    <dbReference type="NCBI Taxonomy" id="1973307"/>
    <lineage>
        <taxon>Eukaryota</taxon>
        <taxon>Fungi</taxon>
        <taxon>Dikarya</taxon>
        <taxon>Basidiomycota</taxon>
        <taxon>Agaricomycotina</taxon>
        <taxon>Agaricomycetes</taxon>
        <taxon>Agaricomycetidae</taxon>
        <taxon>Agaricales</taxon>
        <taxon>Agaricineae</taxon>
        <taxon>Bolbitiaceae</taxon>
        <taxon>Cyclocybe</taxon>
    </lineage>
</organism>
<evidence type="ECO:0000313" key="2">
    <source>
        <dbReference type="EMBL" id="CAA7267467.1"/>
    </source>
</evidence>
<sequence length="115" mass="12644">MTQGIPQASLQPPVYTTTSPALCVPPSSSRQVKMRFSVSITTAIASAAVLLTSAAVIPRANLMPSGIEARYYHDRIYDRSVHPVVAAVVFMRAPSSDEIRARRLHARDFQYRNAD</sequence>
<dbReference type="EMBL" id="CACVBS010000060">
    <property type="protein sequence ID" value="CAA7267467.1"/>
    <property type="molecule type" value="Genomic_DNA"/>
</dbReference>
<keyword evidence="1" id="KW-0812">Transmembrane</keyword>
<feature type="transmembrane region" description="Helical" evidence="1">
    <location>
        <begin position="36"/>
        <end position="57"/>
    </location>
</feature>
<evidence type="ECO:0000256" key="1">
    <source>
        <dbReference type="SAM" id="Phobius"/>
    </source>
</evidence>
<proteinExistence type="predicted"/>
<accession>A0A8S0WPG8</accession>
<protein>
    <submittedName>
        <fullName evidence="2">Uncharacterized protein</fullName>
    </submittedName>
</protein>
<evidence type="ECO:0000313" key="3">
    <source>
        <dbReference type="Proteomes" id="UP000467700"/>
    </source>
</evidence>
<dbReference type="Proteomes" id="UP000467700">
    <property type="component" value="Unassembled WGS sequence"/>
</dbReference>
<name>A0A8S0WPG8_CYCAE</name>
<keyword evidence="1" id="KW-0472">Membrane</keyword>
<keyword evidence="3" id="KW-1185">Reference proteome</keyword>